<evidence type="ECO:0000259" key="2">
    <source>
        <dbReference type="Pfam" id="PF02720"/>
    </source>
</evidence>
<dbReference type="CDD" id="cd00085">
    <property type="entry name" value="HNHc"/>
    <property type="match status" value="1"/>
</dbReference>
<sequence length="556" mass="58830">MTVRAMGSSCGGSGGCPQHGPGSAPELIGARCPASAAGSRRAVGVRALSDQKCCAAALSLWMTPSAGRRFEVESGMDRGTTSRRIAALREECAALGRELADGGRGLSAEEAFGLAGEAQGLANAADALVAVAGAWGARVETTLREPGPWERVHPVGFVDAMAATEMALACGLTEGVAGRKAALGAALGERFPLTRDLLLAGDVAAVTAHKVVDACAGLDVDACVRVDAELAGRLPAMNPARITGEARRVASRVAADQVAAHVALRKRGRCVETRAGEDGLTDWFATLPTATSAAMWSAVEQLAGEYRGLDDTLSLPESRADALTDLVLRNVTVTAQVTLGVPVVTDRPAPEPVAGERFRVDWDDDDTLIDHVTGQEVRYGDLDPASREELSWIEEPPELVGDCADTMAEVTPGFAVSGTHVPNLGWVEPATLANLLKLLPFEVSRAVLEADTGTLASLTTSAYRPPKAMQEFVKTRDGTCRMWGCTRPAERCDLDHARAWPDGQTTPTGLEALCRRHHRFKQHARWRPALDSDGTITWHGPNGATRTTEPQHRLLP</sequence>
<feature type="region of interest" description="Disordered" evidence="1">
    <location>
        <begin position="531"/>
        <end position="556"/>
    </location>
</feature>
<dbReference type="InterPro" id="IPR003870">
    <property type="entry name" value="DUF222"/>
</dbReference>
<reference evidence="3" key="1">
    <citation type="submission" date="2021-02" db="EMBL/GenBank/DDBJ databases">
        <title>Phycicoccus sp. MQZ13P-5T, whole genome shotgun sequence.</title>
        <authorList>
            <person name="Tuo L."/>
        </authorList>
    </citation>
    <scope>NUCLEOTIDE SEQUENCE</scope>
    <source>
        <strain evidence="3">MQZ13P-5</strain>
    </source>
</reference>
<name>A0ABS2CJU1_9MICO</name>
<dbReference type="PROSITE" id="PS51257">
    <property type="entry name" value="PROKAR_LIPOPROTEIN"/>
    <property type="match status" value="1"/>
</dbReference>
<dbReference type="EMBL" id="JAFDVD010000007">
    <property type="protein sequence ID" value="MBM6400045.1"/>
    <property type="molecule type" value="Genomic_DNA"/>
</dbReference>
<dbReference type="Pfam" id="PF02720">
    <property type="entry name" value="DUF222"/>
    <property type="match status" value="1"/>
</dbReference>
<evidence type="ECO:0000313" key="4">
    <source>
        <dbReference type="Proteomes" id="UP001430172"/>
    </source>
</evidence>
<dbReference type="Proteomes" id="UP001430172">
    <property type="component" value="Unassembled WGS sequence"/>
</dbReference>
<protein>
    <recommendedName>
        <fullName evidence="2">DUF222 domain-containing protein</fullName>
    </recommendedName>
</protein>
<organism evidence="3 4">
    <name type="scientific">Phycicoccus sonneratiae</name>
    <dbReference type="NCBI Taxonomy" id="2807628"/>
    <lineage>
        <taxon>Bacteria</taxon>
        <taxon>Bacillati</taxon>
        <taxon>Actinomycetota</taxon>
        <taxon>Actinomycetes</taxon>
        <taxon>Micrococcales</taxon>
        <taxon>Intrasporangiaceae</taxon>
        <taxon>Phycicoccus</taxon>
    </lineage>
</organism>
<feature type="domain" description="DUF222" evidence="2">
    <location>
        <begin position="162"/>
        <end position="329"/>
    </location>
</feature>
<keyword evidence="4" id="KW-1185">Reference proteome</keyword>
<gene>
    <name evidence="3" type="ORF">JQN70_06590</name>
</gene>
<accession>A0ABS2CJU1</accession>
<evidence type="ECO:0000313" key="3">
    <source>
        <dbReference type="EMBL" id="MBM6400045.1"/>
    </source>
</evidence>
<comment type="caution">
    <text evidence="3">The sequence shown here is derived from an EMBL/GenBank/DDBJ whole genome shotgun (WGS) entry which is preliminary data.</text>
</comment>
<dbReference type="InterPro" id="IPR003615">
    <property type="entry name" value="HNH_nuc"/>
</dbReference>
<evidence type="ECO:0000256" key="1">
    <source>
        <dbReference type="SAM" id="MobiDB-lite"/>
    </source>
</evidence>
<proteinExistence type="predicted"/>